<comment type="caution">
    <text evidence="2">The sequence shown here is derived from an EMBL/GenBank/DDBJ whole genome shotgun (WGS) entry which is preliminary data.</text>
</comment>
<proteinExistence type="predicted"/>
<sequence length="247" mass="27585">MSSTQPTETACLRLQVPYFVQLVGGFHSGTVQLKRNSFLGSRNTQQRTIRSQLQRELQADLTKSCIKARTSSSGSKADIESFKTTSIDNFVQDSGEIVLGVATQLIINNSTWEQRFGQLSERLEHLPERLKQQSERPKQQSERHEQQSSAIQQLQAEVGVLPVDAENFSTILWCSLVEEAHRKLGALPDGVSPRRDNETWSEYIARIQFECGPGWASSKGLSQSSLFLLPKGVGTTFHEGSRAAHRL</sequence>
<accession>A0A8J4F4D0</accession>
<keyword evidence="3" id="KW-1185">Reference proteome</keyword>
<dbReference type="Proteomes" id="UP000747399">
    <property type="component" value="Unassembled WGS sequence"/>
</dbReference>
<evidence type="ECO:0000313" key="3">
    <source>
        <dbReference type="Proteomes" id="UP000747399"/>
    </source>
</evidence>
<feature type="compositionally biased region" description="Basic and acidic residues" evidence="1">
    <location>
        <begin position="129"/>
        <end position="146"/>
    </location>
</feature>
<organism evidence="2 3">
    <name type="scientific">Volvox africanus</name>
    <dbReference type="NCBI Taxonomy" id="51714"/>
    <lineage>
        <taxon>Eukaryota</taxon>
        <taxon>Viridiplantae</taxon>
        <taxon>Chlorophyta</taxon>
        <taxon>core chlorophytes</taxon>
        <taxon>Chlorophyceae</taxon>
        <taxon>CS clade</taxon>
        <taxon>Chlamydomonadales</taxon>
        <taxon>Volvocaceae</taxon>
        <taxon>Volvox</taxon>
    </lineage>
</organism>
<name>A0A8J4F4D0_9CHLO</name>
<dbReference type="EMBL" id="BNCO01000026">
    <property type="protein sequence ID" value="GIL57096.1"/>
    <property type="molecule type" value="Genomic_DNA"/>
</dbReference>
<reference evidence="2" key="1">
    <citation type="journal article" date="2021" name="Proc. Natl. Acad. Sci. U.S.A.">
        <title>Three genomes in the algal genus Volvox reveal the fate of a haploid sex-determining region after a transition to homothallism.</title>
        <authorList>
            <person name="Yamamoto K."/>
            <person name="Hamaji T."/>
            <person name="Kawai-Toyooka H."/>
            <person name="Matsuzaki R."/>
            <person name="Takahashi F."/>
            <person name="Nishimura Y."/>
            <person name="Kawachi M."/>
            <person name="Noguchi H."/>
            <person name="Minakuchi Y."/>
            <person name="Umen J.G."/>
            <person name="Toyoda A."/>
            <person name="Nozaki H."/>
        </authorList>
    </citation>
    <scope>NUCLEOTIDE SEQUENCE</scope>
    <source>
        <strain evidence="2">NIES-3780</strain>
    </source>
</reference>
<evidence type="ECO:0000313" key="2">
    <source>
        <dbReference type="EMBL" id="GIL57096.1"/>
    </source>
</evidence>
<evidence type="ECO:0000256" key="1">
    <source>
        <dbReference type="SAM" id="MobiDB-lite"/>
    </source>
</evidence>
<feature type="region of interest" description="Disordered" evidence="1">
    <location>
        <begin position="129"/>
        <end position="151"/>
    </location>
</feature>
<protein>
    <submittedName>
        <fullName evidence="2">Uncharacterized protein</fullName>
    </submittedName>
</protein>
<dbReference type="AlphaFoldDB" id="A0A8J4F4D0"/>
<gene>
    <name evidence="2" type="ORF">Vafri_12376</name>
</gene>